<evidence type="ECO:0000256" key="3">
    <source>
        <dbReference type="ARBA" id="ARBA00012973"/>
    </source>
</evidence>
<dbReference type="NCBIfam" id="NF002087">
    <property type="entry name" value="PRK00915.1-4"/>
    <property type="match status" value="1"/>
</dbReference>
<evidence type="ECO:0000256" key="1">
    <source>
        <dbReference type="ARBA" id="ARBA00004689"/>
    </source>
</evidence>
<feature type="binding site" evidence="12">
    <location>
        <position position="15"/>
    </location>
    <ligand>
        <name>Mn(2+)</name>
        <dbReference type="ChEBI" id="CHEBI:29035"/>
    </ligand>
</feature>
<dbReference type="Pfam" id="PF22617">
    <property type="entry name" value="HCS_D2"/>
    <property type="match status" value="1"/>
</dbReference>
<dbReference type="PANTHER" id="PTHR10277">
    <property type="entry name" value="HOMOCITRATE SYNTHASE-RELATED"/>
    <property type="match status" value="1"/>
</dbReference>
<evidence type="ECO:0000313" key="15">
    <source>
        <dbReference type="Proteomes" id="UP000182983"/>
    </source>
</evidence>
<dbReference type="Pfam" id="PF00682">
    <property type="entry name" value="HMGL-like"/>
    <property type="match status" value="1"/>
</dbReference>
<comment type="cofactor">
    <cofactor evidence="12">
        <name>Mn(2+)</name>
        <dbReference type="ChEBI" id="CHEBI:29035"/>
    </cofactor>
</comment>
<comment type="pathway">
    <text evidence="1 12">Amino-acid biosynthesis; L-leucine biosynthesis; L-leucine from 3-methyl-2-oxobutanoate: step 1/4.</text>
</comment>
<evidence type="ECO:0000256" key="8">
    <source>
        <dbReference type="ARBA" id="ARBA00022723"/>
    </source>
</evidence>
<dbReference type="InterPro" id="IPR013785">
    <property type="entry name" value="Aldolase_TIM"/>
</dbReference>
<keyword evidence="12" id="KW-0963">Cytoplasm</keyword>
<dbReference type="GO" id="GO:0003852">
    <property type="term" value="F:2-isopropylmalate synthase activity"/>
    <property type="evidence" value="ECO:0007669"/>
    <property type="project" value="UniProtKB-UniRule"/>
</dbReference>
<dbReference type="RefSeq" id="WP_074769617.1">
    <property type="nucleotide sequence ID" value="NZ_FNWO01000012.1"/>
</dbReference>
<dbReference type="FunFam" id="3.30.160.270:FF:000003">
    <property type="entry name" value="2-isopropylmalate synthase"/>
    <property type="match status" value="1"/>
</dbReference>
<evidence type="ECO:0000256" key="4">
    <source>
        <dbReference type="ARBA" id="ARBA00018198"/>
    </source>
</evidence>
<evidence type="ECO:0000256" key="2">
    <source>
        <dbReference type="ARBA" id="ARBA00009396"/>
    </source>
</evidence>
<feature type="binding site" evidence="12">
    <location>
        <position position="205"/>
    </location>
    <ligand>
        <name>Mn(2+)</name>
        <dbReference type="ChEBI" id="CHEBI:29035"/>
    </ligand>
</feature>
<dbReference type="FunFam" id="3.20.20.70:FF:000010">
    <property type="entry name" value="2-isopropylmalate synthase"/>
    <property type="match status" value="1"/>
</dbReference>
<accession>A0A1H6ITN2</accession>
<gene>
    <name evidence="12" type="primary">leuA</name>
    <name evidence="14" type="ORF">SAMN04244559_02803</name>
</gene>
<dbReference type="GO" id="GO:0003985">
    <property type="term" value="F:acetyl-CoA C-acetyltransferase activity"/>
    <property type="evidence" value="ECO:0007669"/>
    <property type="project" value="UniProtKB-UniRule"/>
</dbReference>
<evidence type="ECO:0000256" key="5">
    <source>
        <dbReference type="ARBA" id="ARBA00022430"/>
    </source>
</evidence>
<dbReference type="InterPro" id="IPR054691">
    <property type="entry name" value="LeuA/HCS_post-cat"/>
</dbReference>
<evidence type="ECO:0000256" key="11">
    <source>
        <dbReference type="ARBA" id="ARBA00029993"/>
    </source>
</evidence>
<evidence type="ECO:0000313" key="14">
    <source>
        <dbReference type="EMBL" id="SEH52624.1"/>
    </source>
</evidence>
<dbReference type="Proteomes" id="UP000182983">
    <property type="component" value="Unassembled WGS sequence"/>
</dbReference>
<evidence type="ECO:0000256" key="9">
    <source>
        <dbReference type="ARBA" id="ARBA00023211"/>
    </source>
</evidence>
<keyword evidence="10 12" id="KW-0100">Branched-chain amino acid biosynthesis</keyword>
<feature type="binding site" evidence="12">
    <location>
        <position position="203"/>
    </location>
    <ligand>
        <name>Mn(2+)</name>
        <dbReference type="ChEBI" id="CHEBI:29035"/>
    </ligand>
</feature>
<keyword evidence="9 12" id="KW-0464">Manganese</keyword>
<keyword evidence="6 12" id="KW-0028">Amino-acid biosynthesis</keyword>
<dbReference type="InterPro" id="IPR050073">
    <property type="entry name" value="2-IPM_HCS-like"/>
</dbReference>
<dbReference type="Gene3D" id="1.10.238.260">
    <property type="match status" value="1"/>
</dbReference>
<keyword evidence="7 12" id="KW-0808">Transferase</keyword>
<name>A0A1H6ITN2_MAGFU</name>
<dbReference type="NCBIfam" id="NF002086">
    <property type="entry name" value="PRK00915.1-3"/>
    <property type="match status" value="1"/>
</dbReference>
<dbReference type="PANTHER" id="PTHR10277:SF9">
    <property type="entry name" value="2-ISOPROPYLMALATE SYNTHASE 1, CHLOROPLASTIC-RELATED"/>
    <property type="match status" value="1"/>
</dbReference>
<keyword evidence="8 12" id="KW-0479">Metal-binding</keyword>
<feature type="domain" description="Pyruvate carboxyltransferase" evidence="13">
    <location>
        <begin position="6"/>
        <end position="268"/>
    </location>
</feature>
<reference evidence="15" key="1">
    <citation type="submission" date="2016-10" db="EMBL/GenBank/DDBJ databases">
        <authorList>
            <person name="Varghese N."/>
            <person name="Submissions S."/>
        </authorList>
    </citation>
    <scope>NUCLEOTIDE SEQUENCE [LARGE SCALE GENOMIC DNA]</scope>
    <source>
        <strain evidence="15">DSM 13234</strain>
    </source>
</reference>
<evidence type="ECO:0000256" key="6">
    <source>
        <dbReference type="ARBA" id="ARBA00022605"/>
    </source>
</evidence>
<evidence type="ECO:0000256" key="12">
    <source>
        <dbReference type="HAMAP-Rule" id="MF_01025"/>
    </source>
</evidence>
<feature type="binding site" evidence="12">
    <location>
        <position position="239"/>
    </location>
    <ligand>
        <name>Mn(2+)</name>
        <dbReference type="ChEBI" id="CHEBI:29035"/>
    </ligand>
</feature>
<dbReference type="Pfam" id="PF08502">
    <property type="entry name" value="LeuA_dimer"/>
    <property type="match status" value="1"/>
</dbReference>
<dbReference type="SUPFAM" id="SSF110921">
    <property type="entry name" value="2-isopropylmalate synthase LeuA, allosteric (dimerisation) domain"/>
    <property type="match status" value="1"/>
</dbReference>
<dbReference type="Gene3D" id="3.30.160.270">
    <property type="match status" value="1"/>
</dbReference>
<dbReference type="FunFam" id="1.10.238.260:FF:000001">
    <property type="entry name" value="2-isopropylmalate synthase"/>
    <property type="match status" value="1"/>
</dbReference>
<dbReference type="EMBL" id="FNWO01000012">
    <property type="protein sequence ID" value="SEH52624.1"/>
    <property type="molecule type" value="Genomic_DNA"/>
</dbReference>
<dbReference type="InterPro" id="IPR013709">
    <property type="entry name" value="2-isopropylmalate_synth_dimer"/>
</dbReference>
<dbReference type="HAMAP" id="MF_01025">
    <property type="entry name" value="LeuA_type1"/>
    <property type="match status" value="1"/>
</dbReference>
<dbReference type="SMART" id="SM00917">
    <property type="entry name" value="LeuA_dimer"/>
    <property type="match status" value="1"/>
</dbReference>
<evidence type="ECO:0000256" key="10">
    <source>
        <dbReference type="ARBA" id="ARBA00023304"/>
    </source>
</evidence>
<dbReference type="PROSITE" id="PS50991">
    <property type="entry name" value="PYR_CT"/>
    <property type="match status" value="1"/>
</dbReference>
<sequence>MDRNRVIIFDTTLRDGEQSPGASMNQDEKLRIALALEDMGVDVIEAGFPIASNGDFEAVEAIARVVRNSVVCGLARATRGDIERCAEAIRPAARGRIHTFISTSPLHMKYKLQMEPETVLGRVTESVTLARSLTDDVEWSAEDGSRTEPDFLCRCVEAAIKAGARTINIPDTVGYSVPDEYAALIALLINRVPNIDQAILSVHCHNDLGLAVANSLAAVAAGARQIECTINGLGERAGNAAMEEVVMALRTRADRLPFQTGIRTEAITRISRLVSTITGFAVQPNKAIVGKNAFAHESGIHQDGVLKNAQTYEIMTPDSVGLVRSNLVMGKHSGRAAFRAKLRDLGYDLPDSAIEDSFVRFKDLADRKKDVFDEDIVALVDDAAVRGNDTIKFVSLEVLCGTRHRPPSAELELTIDGDLRRVRATGDGPVDATFNAIKALVPHDARLQLYQVSAVTQGTDAQAEVTVRLEEDGKTVNGQGAETDTLVASARAYVNALNKLMVKRQKTAPDAVMA</sequence>
<dbReference type="CDD" id="cd07940">
    <property type="entry name" value="DRE_TIM_IPMS"/>
    <property type="match status" value="1"/>
</dbReference>
<dbReference type="InterPro" id="IPR002034">
    <property type="entry name" value="AIPM/Hcit_synth_CS"/>
</dbReference>
<evidence type="ECO:0000256" key="7">
    <source>
        <dbReference type="ARBA" id="ARBA00022679"/>
    </source>
</evidence>
<dbReference type="UniPathway" id="UPA00048">
    <property type="reaction ID" value="UER00070"/>
</dbReference>
<dbReference type="InterPro" id="IPR036230">
    <property type="entry name" value="LeuA_allosteric_dom_sf"/>
</dbReference>
<comment type="function">
    <text evidence="12">Catalyzes the condensation of the acetyl group of acetyl-CoA with 3-methyl-2-oxobutanoate (2-ketoisovalerate) to form 3-carboxy-3-hydroxy-4-methylpentanoate (2-isopropylmalate).</text>
</comment>
<dbReference type="GO" id="GO:0030145">
    <property type="term" value="F:manganese ion binding"/>
    <property type="evidence" value="ECO:0007669"/>
    <property type="project" value="UniProtKB-UniRule"/>
</dbReference>
<dbReference type="InterPro" id="IPR005671">
    <property type="entry name" value="LeuA_bact_synth"/>
</dbReference>
<dbReference type="InterPro" id="IPR000891">
    <property type="entry name" value="PYR_CT"/>
</dbReference>
<dbReference type="OrthoDB" id="9803573at2"/>
<dbReference type="SUPFAM" id="SSF51569">
    <property type="entry name" value="Aldolase"/>
    <property type="match status" value="1"/>
</dbReference>
<keyword evidence="15" id="KW-1185">Reference proteome</keyword>
<dbReference type="EC" id="2.3.3.13" evidence="3 12"/>
<comment type="subunit">
    <text evidence="12">Homodimer.</text>
</comment>
<protein>
    <recommendedName>
        <fullName evidence="4 12">2-isopropylmalate synthase</fullName>
        <ecNumber evidence="3 12">2.3.3.13</ecNumber>
    </recommendedName>
    <alternativeName>
        <fullName evidence="11 12">Alpha-IPM synthase</fullName>
    </alternativeName>
    <alternativeName>
        <fullName evidence="12">Alpha-isopropylmalate synthase</fullName>
    </alternativeName>
</protein>
<dbReference type="PROSITE" id="PS00816">
    <property type="entry name" value="AIPM_HOMOCIT_SYNTH_2"/>
    <property type="match status" value="1"/>
</dbReference>
<proteinExistence type="inferred from homology"/>
<dbReference type="AlphaFoldDB" id="A0A1H6ITN2"/>
<comment type="similarity">
    <text evidence="2 12">Belongs to the alpha-IPM synthase/homocitrate synthase family. LeuA type 1 subfamily.</text>
</comment>
<keyword evidence="5 12" id="KW-0432">Leucine biosynthesis</keyword>
<dbReference type="PROSITE" id="PS00815">
    <property type="entry name" value="AIPM_HOMOCIT_SYNTH_1"/>
    <property type="match status" value="1"/>
</dbReference>
<dbReference type="GO" id="GO:0009098">
    <property type="term" value="P:L-leucine biosynthetic process"/>
    <property type="evidence" value="ECO:0007669"/>
    <property type="project" value="UniProtKB-UniRule"/>
</dbReference>
<dbReference type="NCBIfam" id="TIGR00973">
    <property type="entry name" value="leuA_bact"/>
    <property type="match status" value="1"/>
</dbReference>
<feature type="region of interest" description="Regulatory domain" evidence="12">
    <location>
        <begin position="392"/>
        <end position="514"/>
    </location>
</feature>
<dbReference type="Gene3D" id="3.20.20.70">
    <property type="entry name" value="Aldolase class I"/>
    <property type="match status" value="1"/>
</dbReference>
<evidence type="ECO:0000259" key="13">
    <source>
        <dbReference type="PROSITE" id="PS50991"/>
    </source>
</evidence>
<dbReference type="GO" id="GO:0005829">
    <property type="term" value="C:cytosol"/>
    <property type="evidence" value="ECO:0007669"/>
    <property type="project" value="TreeGrafter"/>
</dbReference>
<comment type="catalytic activity">
    <reaction evidence="12">
        <text>3-methyl-2-oxobutanoate + acetyl-CoA + H2O = (2S)-2-isopropylmalate + CoA + H(+)</text>
        <dbReference type="Rhea" id="RHEA:21524"/>
        <dbReference type="ChEBI" id="CHEBI:1178"/>
        <dbReference type="ChEBI" id="CHEBI:11851"/>
        <dbReference type="ChEBI" id="CHEBI:15377"/>
        <dbReference type="ChEBI" id="CHEBI:15378"/>
        <dbReference type="ChEBI" id="CHEBI:57287"/>
        <dbReference type="ChEBI" id="CHEBI:57288"/>
        <dbReference type="EC" id="2.3.3.13"/>
    </reaction>
</comment>
<organism evidence="14 15">
    <name type="scientific">Magnetospirillum fulvum</name>
    <name type="common">Rhodospirillum fulvum</name>
    <dbReference type="NCBI Taxonomy" id="1082"/>
    <lineage>
        <taxon>Bacteria</taxon>
        <taxon>Pseudomonadati</taxon>
        <taxon>Pseudomonadota</taxon>
        <taxon>Alphaproteobacteria</taxon>
        <taxon>Rhodospirillales</taxon>
        <taxon>Rhodospirillaceae</taxon>
        <taxon>Magnetospirillum</taxon>
    </lineage>
</organism>